<keyword evidence="5" id="KW-1185">Reference proteome</keyword>
<reference evidence="4 5" key="1">
    <citation type="journal article" date="2019" name="Sci. Rep.">
        <title>Comparative genomics of chytrid fungi reveal insights into the obligate biotrophic and pathogenic lifestyle of Synchytrium endobioticum.</title>
        <authorList>
            <person name="van de Vossenberg B.T.L.H."/>
            <person name="Warris S."/>
            <person name="Nguyen H.D.T."/>
            <person name="van Gent-Pelzer M.P.E."/>
            <person name="Joly D.L."/>
            <person name="van de Geest H.C."/>
            <person name="Bonants P.J.M."/>
            <person name="Smith D.S."/>
            <person name="Levesque C.A."/>
            <person name="van der Lee T.A.J."/>
        </authorList>
    </citation>
    <scope>NUCLEOTIDE SEQUENCE [LARGE SCALE GENOMIC DNA]</scope>
    <source>
        <strain evidence="4 5">CBS 675.73</strain>
    </source>
</reference>
<dbReference type="SUPFAM" id="SSF56112">
    <property type="entry name" value="Protein kinase-like (PK-like)"/>
    <property type="match status" value="1"/>
</dbReference>
<sequence>MSFLYAYDIYVADILAKREDHYDFFTQEMCRLMDCVEQAIPDMEFASASSSSSPLISATSNTELLHSSPINATRPSNVATAEEETVPPPAKLLLNPLKSVMHEFPSQERSRIEVRVVRPKRANPIEKIQAWRTGAKGFFNRIMQGGHKNSASIHPTGFDRTSIPHQADVSTGGEAVENCPLQEHKPNKNALCAMNKFEAAWLKHGANNSTAIHLSTAESTGGEVMEDLTPQAPTPRKRLFKGLKKFGAAALRLFLKKDTPTNRKKDIIGFLNGSKPLPRRFSQQYKLGKAIAEGGFGVVVKATRLMDGKEVAVKFIDTERIPRYMWLPDPSSPAGDLVPPEVALLQRLQHPAVIQYLDHVVESKNYTLLITEIHGSEWTPQGPVQSSGGATLVADDDAGTQTPVDLLECIRAHHHLSEPMARKVFAQVALAIQHLHANGIVHRDIKDVNIVIDSTFKIKLIDFGCAAWLPETHYLTAFFGTVTYGSPEALQGTAYRGPEAEMWSLGVLLFTMVFGENPFTTMADTVQSHFVMPQGFALDSDSGSQPGCRNLILGLLQYFPLDRLTIEEVLEHPWMKDEVDFYRNEYRSAA</sequence>
<dbReference type="InterPro" id="IPR008271">
    <property type="entry name" value="Ser/Thr_kinase_AS"/>
</dbReference>
<evidence type="ECO:0000259" key="3">
    <source>
        <dbReference type="PROSITE" id="PS50011"/>
    </source>
</evidence>
<dbReference type="Gene3D" id="3.30.200.20">
    <property type="entry name" value="Phosphorylase Kinase, domain 1"/>
    <property type="match status" value="1"/>
</dbReference>
<keyword evidence="2" id="KW-0067">ATP-binding</keyword>
<evidence type="ECO:0000256" key="2">
    <source>
        <dbReference type="ARBA" id="ARBA00022840"/>
    </source>
</evidence>
<organism evidence="4 5">
    <name type="scientific">Chytriomyces confervae</name>
    <dbReference type="NCBI Taxonomy" id="246404"/>
    <lineage>
        <taxon>Eukaryota</taxon>
        <taxon>Fungi</taxon>
        <taxon>Fungi incertae sedis</taxon>
        <taxon>Chytridiomycota</taxon>
        <taxon>Chytridiomycota incertae sedis</taxon>
        <taxon>Chytridiomycetes</taxon>
        <taxon>Chytridiales</taxon>
        <taxon>Chytriomycetaceae</taxon>
        <taxon>Chytriomyces</taxon>
    </lineage>
</organism>
<dbReference type="GO" id="GO:0045719">
    <property type="term" value="P:negative regulation of glycogen biosynthetic process"/>
    <property type="evidence" value="ECO:0007669"/>
    <property type="project" value="TreeGrafter"/>
</dbReference>
<dbReference type="PANTHER" id="PTHR24346:SF72">
    <property type="entry name" value="CAMK PROTEIN KINASE"/>
    <property type="match status" value="1"/>
</dbReference>
<dbReference type="Pfam" id="PF00069">
    <property type="entry name" value="Pkinase"/>
    <property type="match status" value="1"/>
</dbReference>
<dbReference type="AlphaFoldDB" id="A0A507DMZ6"/>
<dbReference type="STRING" id="246404.A0A507DMZ6"/>
<dbReference type="PROSITE" id="PS50011">
    <property type="entry name" value="PROTEIN_KINASE_DOM"/>
    <property type="match status" value="1"/>
</dbReference>
<dbReference type="GO" id="GO:0005524">
    <property type="term" value="F:ATP binding"/>
    <property type="evidence" value="ECO:0007669"/>
    <property type="project" value="UniProtKB-KW"/>
</dbReference>
<name>A0A507DMZ6_9FUNG</name>
<dbReference type="InterPro" id="IPR011009">
    <property type="entry name" value="Kinase-like_dom_sf"/>
</dbReference>
<dbReference type="GO" id="GO:0004674">
    <property type="term" value="F:protein serine/threonine kinase activity"/>
    <property type="evidence" value="ECO:0007669"/>
    <property type="project" value="TreeGrafter"/>
</dbReference>
<accession>A0A507DMZ6</accession>
<evidence type="ECO:0000313" key="5">
    <source>
        <dbReference type="Proteomes" id="UP000320333"/>
    </source>
</evidence>
<dbReference type="OrthoDB" id="10252171at2759"/>
<dbReference type="PROSITE" id="PS00108">
    <property type="entry name" value="PROTEIN_KINASE_ST"/>
    <property type="match status" value="1"/>
</dbReference>
<evidence type="ECO:0000256" key="1">
    <source>
        <dbReference type="ARBA" id="ARBA00022741"/>
    </source>
</evidence>
<dbReference type="PANTHER" id="PTHR24346">
    <property type="entry name" value="MAP/MICROTUBULE AFFINITY-REGULATING KINASE"/>
    <property type="match status" value="1"/>
</dbReference>
<feature type="domain" description="Protein kinase" evidence="3">
    <location>
        <begin position="285"/>
        <end position="575"/>
    </location>
</feature>
<gene>
    <name evidence="4" type="ORF">CcCBS67573_g09754</name>
</gene>
<dbReference type="GO" id="GO:0035556">
    <property type="term" value="P:intracellular signal transduction"/>
    <property type="evidence" value="ECO:0007669"/>
    <property type="project" value="TreeGrafter"/>
</dbReference>
<comment type="caution">
    <text evidence="4">The sequence shown here is derived from an EMBL/GenBank/DDBJ whole genome shotgun (WGS) entry which is preliminary data.</text>
</comment>
<proteinExistence type="predicted"/>
<dbReference type="SMART" id="SM00220">
    <property type="entry name" value="S_TKc"/>
    <property type="match status" value="1"/>
</dbReference>
<dbReference type="GO" id="GO:0005634">
    <property type="term" value="C:nucleus"/>
    <property type="evidence" value="ECO:0007669"/>
    <property type="project" value="TreeGrafter"/>
</dbReference>
<dbReference type="GO" id="GO:0005829">
    <property type="term" value="C:cytosol"/>
    <property type="evidence" value="ECO:0007669"/>
    <property type="project" value="TreeGrafter"/>
</dbReference>
<dbReference type="EMBL" id="QEAP01000974">
    <property type="protein sequence ID" value="TPX53089.1"/>
    <property type="molecule type" value="Genomic_DNA"/>
</dbReference>
<dbReference type="Proteomes" id="UP000320333">
    <property type="component" value="Unassembled WGS sequence"/>
</dbReference>
<dbReference type="InterPro" id="IPR000719">
    <property type="entry name" value="Prot_kinase_dom"/>
</dbReference>
<protein>
    <recommendedName>
        <fullName evidence="3">Protein kinase domain-containing protein</fullName>
    </recommendedName>
</protein>
<dbReference type="Gene3D" id="1.10.510.10">
    <property type="entry name" value="Transferase(Phosphotransferase) domain 1"/>
    <property type="match status" value="1"/>
</dbReference>
<evidence type="ECO:0000313" key="4">
    <source>
        <dbReference type="EMBL" id="TPX53089.1"/>
    </source>
</evidence>
<keyword evidence="1" id="KW-0547">Nucleotide-binding</keyword>